<dbReference type="EMBL" id="CAJPDQ010000002">
    <property type="protein sequence ID" value="CAF9905439.1"/>
    <property type="molecule type" value="Genomic_DNA"/>
</dbReference>
<evidence type="ECO:0000256" key="8">
    <source>
        <dbReference type="ARBA" id="ARBA00048679"/>
    </source>
</evidence>
<evidence type="ECO:0000256" key="1">
    <source>
        <dbReference type="ARBA" id="ARBA00012513"/>
    </source>
</evidence>
<feature type="region of interest" description="Disordered" evidence="10">
    <location>
        <begin position="88"/>
        <end position="151"/>
    </location>
</feature>
<dbReference type="InterPro" id="IPR000719">
    <property type="entry name" value="Prot_kinase_dom"/>
</dbReference>
<dbReference type="PROSITE" id="PS00107">
    <property type="entry name" value="PROTEIN_KINASE_ATP"/>
    <property type="match status" value="1"/>
</dbReference>
<dbReference type="Proteomes" id="UP000664169">
    <property type="component" value="Unassembled WGS sequence"/>
</dbReference>
<keyword evidence="2" id="KW-0723">Serine/threonine-protein kinase</keyword>
<evidence type="ECO:0000256" key="4">
    <source>
        <dbReference type="ARBA" id="ARBA00022741"/>
    </source>
</evidence>
<keyword evidence="5" id="KW-0418">Kinase</keyword>
<dbReference type="PANTHER" id="PTHR24419">
    <property type="entry name" value="INTERLEUKIN-1 RECEPTOR-ASSOCIATED KINASE"/>
    <property type="match status" value="1"/>
</dbReference>
<evidence type="ECO:0000256" key="6">
    <source>
        <dbReference type="ARBA" id="ARBA00022840"/>
    </source>
</evidence>
<dbReference type="EC" id="2.7.11.1" evidence="1"/>
<dbReference type="Gene3D" id="1.10.510.10">
    <property type="entry name" value="Transferase(Phosphotransferase) domain 1"/>
    <property type="match status" value="1"/>
</dbReference>
<feature type="domain" description="Protein kinase" evidence="11">
    <location>
        <begin position="220"/>
        <end position="574"/>
    </location>
</feature>
<comment type="caution">
    <text evidence="12">The sequence shown here is derived from an EMBL/GenBank/DDBJ whole genome shotgun (WGS) entry which is preliminary data.</text>
</comment>
<feature type="binding site" evidence="9">
    <location>
        <position position="248"/>
    </location>
    <ligand>
        <name>ATP</name>
        <dbReference type="ChEBI" id="CHEBI:30616"/>
    </ligand>
</feature>
<feature type="compositionally biased region" description="Polar residues" evidence="10">
    <location>
        <begin position="88"/>
        <end position="100"/>
    </location>
</feature>
<dbReference type="InterPro" id="IPR024604">
    <property type="entry name" value="GSG2_C"/>
</dbReference>
<dbReference type="InterPro" id="IPR011009">
    <property type="entry name" value="Kinase-like_dom_sf"/>
</dbReference>
<keyword evidence="13" id="KW-1185">Reference proteome</keyword>
<evidence type="ECO:0000256" key="10">
    <source>
        <dbReference type="SAM" id="MobiDB-lite"/>
    </source>
</evidence>
<dbReference type="GO" id="GO:0035556">
    <property type="term" value="P:intracellular signal transduction"/>
    <property type="evidence" value="ECO:0007669"/>
    <property type="project" value="TreeGrafter"/>
</dbReference>
<dbReference type="SMART" id="SM01331">
    <property type="entry name" value="DUF3635"/>
    <property type="match status" value="1"/>
</dbReference>
<dbReference type="PROSITE" id="PS50011">
    <property type="entry name" value="PROTEIN_KINASE_DOM"/>
    <property type="match status" value="1"/>
</dbReference>
<comment type="catalytic activity">
    <reaction evidence="8">
        <text>L-seryl-[protein] + ATP = O-phospho-L-seryl-[protein] + ADP + H(+)</text>
        <dbReference type="Rhea" id="RHEA:17989"/>
        <dbReference type="Rhea" id="RHEA-COMP:9863"/>
        <dbReference type="Rhea" id="RHEA-COMP:11604"/>
        <dbReference type="ChEBI" id="CHEBI:15378"/>
        <dbReference type="ChEBI" id="CHEBI:29999"/>
        <dbReference type="ChEBI" id="CHEBI:30616"/>
        <dbReference type="ChEBI" id="CHEBI:83421"/>
        <dbReference type="ChEBI" id="CHEBI:456216"/>
        <dbReference type="EC" id="2.7.11.1"/>
    </reaction>
</comment>
<dbReference type="PANTHER" id="PTHR24419:SF18">
    <property type="entry name" value="SERINE_THREONINE-PROTEIN KINASE HASPIN"/>
    <property type="match status" value="1"/>
</dbReference>
<dbReference type="Gene3D" id="3.30.200.20">
    <property type="entry name" value="Phosphorylase Kinase, domain 1"/>
    <property type="match status" value="1"/>
</dbReference>
<organism evidence="12 13">
    <name type="scientific">Gomphillus americanus</name>
    <dbReference type="NCBI Taxonomy" id="1940652"/>
    <lineage>
        <taxon>Eukaryota</taxon>
        <taxon>Fungi</taxon>
        <taxon>Dikarya</taxon>
        <taxon>Ascomycota</taxon>
        <taxon>Pezizomycotina</taxon>
        <taxon>Lecanoromycetes</taxon>
        <taxon>OSLEUM clade</taxon>
        <taxon>Ostropomycetidae</taxon>
        <taxon>Ostropales</taxon>
        <taxon>Graphidaceae</taxon>
        <taxon>Gomphilloideae</taxon>
        <taxon>Gomphillus</taxon>
    </lineage>
</organism>
<proteinExistence type="predicted"/>
<feature type="compositionally biased region" description="Polar residues" evidence="10">
    <location>
        <begin position="114"/>
        <end position="128"/>
    </location>
</feature>
<dbReference type="OrthoDB" id="21018at2759"/>
<evidence type="ECO:0000256" key="3">
    <source>
        <dbReference type="ARBA" id="ARBA00022679"/>
    </source>
</evidence>
<dbReference type="GO" id="GO:0005737">
    <property type="term" value="C:cytoplasm"/>
    <property type="evidence" value="ECO:0007669"/>
    <property type="project" value="TreeGrafter"/>
</dbReference>
<name>A0A8H3I9M6_9LECA</name>
<evidence type="ECO:0000313" key="12">
    <source>
        <dbReference type="EMBL" id="CAF9905439.1"/>
    </source>
</evidence>
<sequence length="574" mass="64117">MSKQQGYGKKSRVSTMKAYNKFAVGSSDGEISRDNSVLSHISVDFQVDGCLATRLPMYKVQPTRKGRGFPILSKGPKLSKTITPLQATTDGQRQIQTNTHQGKDEDSDIHEIVLTQSCSPSRPSPDSQTCRERLSSPTRGAHHEARTSTTDELSTMFASLVLKTLPESSTSTSQPPLPTADPNLKVISPTIKSYLNPILRCKNVTRDVSEFSSWMVSRTHLALEKIGEGSFGEVFRALSPNGETVILKLMPLNAMKGRGSKSFTSINNAANEIRLLKRMQRIPGFVEFRGACVLIGSLPETIVDLWKEYKSSGRTVESRDPSKKTSYATDQLWLLIEMSDAGHNLEPGQYAPPGEISVKGQRYLGIGRAWDIFWEVVKSIAKAECWVQFEHRDLHMGNICARDTIHTADEEDLTLVSNTEPTPLPINTSKLEITIIDYSLSRAYMENEDNVLFYDFKKDKDLLNGKGDLQYDMYRYMAAAVGNRSCKEFVPQTNVVWLWYVLDRILAVTKPLSPEAKTKKQGLITREARKLDILTEVQDLIKPESMVDWTIDSAGALLAIGIDQSWLLVDDVTN</sequence>
<keyword evidence="6 9" id="KW-0067">ATP-binding</keyword>
<reference evidence="12" key="1">
    <citation type="submission" date="2021-03" db="EMBL/GenBank/DDBJ databases">
        <authorList>
            <person name="Tagirdzhanova G."/>
        </authorList>
    </citation>
    <scope>NUCLEOTIDE SEQUENCE</scope>
</reference>
<evidence type="ECO:0000256" key="2">
    <source>
        <dbReference type="ARBA" id="ARBA00022527"/>
    </source>
</evidence>
<dbReference type="SUPFAM" id="SSF56112">
    <property type="entry name" value="Protein kinase-like (PK-like)"/>
    <property type="match status" value="1"/>
</dbReference>
<dbReference type="Pfam" id="PF12330">
    <property type="entry name" value="Haspin_kinase"/>
    <property type="match status" value="1"/>
</dbReference>
<dbReference type="GO" id="GO:0000278">
    <property type="term" value="P:mitotic cell cycle"/>
    <property type="evidence" value="ECO:0007669"/>
    <property type="project" value="TreeGrafter"/>
</dbReference>
<keyword evidence="3" id="KW-0808">Transferase</keyword>
<evidence type="ECO:0000256" key="5">
    <source>
        <dbReference type="ARBA" id="ARBA00022777"/>
    </source>
</evidence>
<gene>
    <name evidence="12" type="ORF">GOMPHAMPRED_003182</name>
</gene>
<accession>A0A8H3I9M6</accession>
<dbReference type="AlphaFoldDB" id="A0A8H3I9M6"/>
<dbReference type="GO" id="GO:0005634">
    <property type="term" value="C:nucleus"/>
    <property type="evidence" value="ECO:0007669"/>
    <property type="project" value="TreeGrafter"/>
</dbReference>
<evidence type="ECO:0000259" key="11">
    <source>
        <dbReference type="PROSITE" id="PS50011"/>
    </source>
</evidence>
<comment type="catalytic activity">
    <reaction evidence="7">
        <text>L-threonyl-[protein] + ATP = O-phospho-L-threonyl-[protein] + ADP + H(+)</text>
        <dbReference type="Rhea" id="RHEA:46608"/>
        <dbReference type="Rhea" id="RHEA-COMP:11060"/>
        <dbReference type="Rhea" id="RHEA-COMP:11605"/>
        <dbReference type="ChEBI" id="CHEBI:15378"/>
        <dbReference type="ChEBI" id="CHEBI:30013"/>
        <dbReference type="ChEBI" id="CHEBI:30616"/>
        <dbReference type="ChEBI" id="CHEBI:61977"/>
        <dbReference type="ChEBI" id="CHEBI:456216"/>
        <dbReference type="EC" id="2.7.11.1"/>
    </reaction>
</comment>
<keyword evidence="4 9" id="KW-0547">Nucleotide-binding</keyword>
<dbReference type="GO" id="GO:0005524">
    <property type="term" value="F:ATP binding"/>
    <property type="evidence" value="ECO:0007669"/>
    <property type="project" value="UniProtKB-UniRule"/>
</dbReference>
<protein>
    <recommendedName>
        <fullName evidence="1">non-specific serine/threonine protein kinase</fullName>
        <ecNumber evidence="1">2.7.11.1</ecNumber>
    </recommendedName>
</protein>
<evidence type="ECO:0000256" key="9">
    <source>
        <dbReference type="PROSITE-ProRule" id="PRU10141"/>
    </source>
</evidence>
<dbReference type="GO" id="GO:0072354">
    <property type="term" value="F:histone H3T3 kinase activity"/>
    <property type="evidence" value="ECO:0007669"/>
    <property type="project" value="TreeGrafter"/>
</dbReference>
<evidence type="ECO:0000256" key="7">
    <source>
        <dbReference type="ARBA" id="ARBA00047899"/>
    </source>
</evidence>
<evidence type="ECO:0000313" key="13">
    <source>
        <dbReference type="Proteomes" id="UP000664169"/>
    </source>
</evidence>
<dbReference type="InterPro" id="IPR017441">
    <property type="entry name" value="Protein_kinase_ATP_BS"/>
</dbReference>